<evidence type="ECO:0000313" key="2">
    <source>
        <dbReference type="Proteomes" id="UP000006094"/>
    </source>
</evidence>
<gene>
    <name evidence="1" type="ordered locus">Curi_c16830</name>
</gene>
<accession>K0B161</accession>
<organism evidence="1 2">
    <name type="scientific">Gottschalkia acidurici (strain ATCC 7906 / DSM 604 / BCRC 14475 / CIP 104303 / KCTC 5404 / NCIMB 10678 / 9a)</name>
    <name type="common">Clostridium acidurici</name>
    <dbReference type="NCBI Taxonomy" id="1128398"/>
    <lineage>
        <taxon>Bacteria</taxon>
        <taxon>Bacillati</taxon>
        <taxon>Bacillota</taxon>
        <taxon>Tissierellia</taxon>
        <taxon>Tissierellales</taxon>
        <taxon>Gottschalkiaceae</taxon>
        <taxon>Gottschalkia</taxon>
    </lineage>
</organism>
<sequence length="250" mass="28327">MINDKKNFTMAIGIILIVLMTLITLTGMFLIQKDIVTLKAILIIILVTLSLYIISIILSLILLFRVKNEKKIEDYSYKFVKVTMTSIYPLLITVAKLLGKDKDSIRRMHANINNKLVKTKYIKSNRDKILILLPHCLQNDKCAIKITNNIENCKSCGKCDIGDILKLKEKYGINIVVATGGTLAREWIKRIRPKCIIAVACERDLSSGINDVKHIPVMGVLNDRPNGPCFNTKIDVEKIEEAIKLFLKEE</sequence>
<dbReference type="OrthoDB" id="9787348at2"/>
<dbReference type="KEGG" id="cad:Curi_c16830"/>
<proteinExistence type="predicted"/>
<dbReference type="PANTHER" id="PTHR43801:SF1">
    <property type="entry name" value="POLYPRENYL SYNTHETASE"/>
    <property type="match status" value="1"/>
</dbReference>
<keyword evidence="2" id="KW-1185">Reference proteome</keyword>
<dbReference type="PANTHER" id="PTHR43801">
    <property type="entry name" value="NUCLEOTIDE-BINDING PROTEIN-RELATED"/>
    <property type="match status" value="1"/>
</dbReference>
<dbReference type="PIRSF" id="PIRSF006594">
    <property type="entry name" value="UCP006594"/>
    <property type="match status" value="1"/>
</dbReference>
<dbReference type="EMBL" id="CP003326">
    <property type="protein sequence ID" value="AFS78690.1"/>
    <property type="molecule type" value="Genomic_DNA"/>
</dbReference>
<dbReference type="RefSeq" id="WP_014967826.1">
    <property type="nucleotide sequence ID" value="NC_018664.1"/>
</dbReference>
<dbReference type="Proteomes" id="UP000006094">
    <property type="component" value="Chromosome"/>
</dbReference>
<dbReference type="InterPro" id="IPR002829">
    <property type="entry name" value="DUF116"/>
</dbReference>
<dbReference type="PATRIC" id="fig|1128398.3.peg.1728"/>
<dbReference type="STRING" id="1128398.Curi_c16830"/>
<dbReference type="AlphaFoldDB" id="K0B161"/>
<dbReference type="HOGENOM" id="CLU_067052_0_2_9"/>
<dbReference type="Pfam" id="PF01976">
    <property type="entry name" value="DUF116"/>
    <property type="match status" value="1"/>
</dbReference>
<dbReference type="eggNOG" id="COG1852">
    <property type="taxonomic scope" value="Bacteria"/>
</dbReference>
<evidence type="ECO:0000313" key="1">
    <source>
        <dbReference type="EMBL" id="AFS78690.1"/>
    </source>
</evidence>
<protein>
    <submittedName>
        <fullName evidence="1">Membrane protein</fullName>
    </submittedName>
</protein>
<name>K0B161_GOTA9</name>
<reference evidence="1 2" key="1">
    <citation type="journal article" date="2012" name="PLoS ONE">
        <title>The purine-utilizing bacterium Clostridium acidurici 9a: a genome-guided metabolic reconsideration.</title>
        <authorList>
            <person name="Hartwich K."/>
            <person name="Poehlein A."/>
            <person name="Daniel R."/>
        </authorList>
    </citation>
    <scope>NUCLEOTIDE SEQUENCE [LARGE SCALE GENOMIC DNA]</scope>
    <source>
        <strain evidence="2">ATCC 7906 / DSM 604 / BCRC 14475 / CIP 104303 / KCTC 5404 / NCIMB 10678 / 9a</strain>
    </source>
</reference>